<dbReference type="PANTHER" id="PTHR34220:SF7">
    <property type="entry name" value="SENSOR HISTIDINE KINASE YPDA"/>
    <property type="match status" value="1"/>
</dbReference>
<evidence type="ECO:0000256" key="3">
    <source>
        <dbReference type="ARBA" id="ARBA00012438"/>
    </source>
</evidence>
<evidence type="ECO:0000256" key="1">
    <source>
        <dbReference type="ARBA" id="ARBA00000085"/>
    </source>
</evidence>
<dbReference type="Gene3D" id="3.30.450.20">
    <property type="entry name" value="PAS domain"/>
    <property type="match status" value="1"/>
</dbReference>
<keyword evidence="10" id="KW-0902">Two-component regulatory system</keyword>
<dbReference type="Gene3D" id="3.30.565.10">
    <property type="entry name" value="Histidine kinase-like ATPase, C-terminal domain"/>
    <property type="match status" value="1"/>
</dbReference>
<dbReference type="Pfam" id="PF06580">
    <property type="entry name" value="His_kinase"/>
    <property type="match status" value="1"/>
</dbReference>
<evidence type="ECO:0000256" key="5">
    <source>
        <dbReference type="ARBA" id="ARBA00022553"/>
    </source>
</evidence>
<evidence type="ECO:0000256" key="8">
    <source>
        <dbReference type="ARBA" id="ARBA00022777"/>
    </source>
</evidence>
<gene>
    <name evidence="14" type="ORF">GC096_25445</name>
</gene>
<dbReference type="Gene3D" id="6.10.340.10">
    <property type="match status" value="1"/>
</dbReference>
<keyword evidence="9 12" id="KW-1133">Transmembrane helix</keyword>
<dbReference type="Pfam" id="PF02743">
    <property type="entry name" value="dCache_1"/>
    <property type="match status" value="1"/>
</dbReference>
<organism evidence="14 15">
    <name type="scientific">Paenibacillus plantarum</name>
    <dbReference type="NCBI Taxonomy" id="2654975"/>
    <lineage>
        <taxon>Bacteria</taxon>
        <taxon>Bacillati</taxon>
        <taxon>Bacillota</taxon>
        <taxon>Bacilli</taxon>
        <taxon>Bacillales</taxon>
        <taxon>Paenibacillaceae</taxon>
        <taxon>Paenibacillus</taxon>
    </lineage>
</organism>
<evidence type="ECO:0000256" key="4">
    <source>
        <dbReference type="ARBA" id="ARBA00022475"/>
    </source>
</evidence>
<comment type="caution">
    <text evidence="14">The sequence shown here is derived from an EMBL/GenBank/DDBJ whole genome shotgun (WGS) entry which is preliminary data.</text>
</comment>
<dbReference type="Proteomes" id="UP000653578">
    <property type="component" value="Unassembled WGS sequence"/>
</dbReference>
<feature type="transmembrane region" description="Helical" evidence="12">
    <location>
        <begin position="43"/>
        <end position="65"/>
    </location>
</feature>
<evidence type="ECO:0000256" key="6">
    <source>
        <dbReference type="ARBA" id="ARBA00022679"/>
    </source>
</evidence>
<feature type="transmembrane region" description="Helical" evidence="12">
    <location>
        <begin position="333"/>
        <end position="356"/>
    </location>
</feature>
<accession>A0ABX1XG36</accession>
<keyword evidence="4" id="KW-1003">Cell membrane</keyword>
<evidence type="ECO:0000256" key="12">
    <source>
        <dbReference type="SAM" id="Phobius"/>
    </source>
</evidence>
<dbReference type="Pfam" id="PF02518">
    <property type="entry name" value="HATPase_c"/>
    <property type="match status" value="1"/>
</dbReference>
<keyword evidence="11 12" id="KW-0472">Membrane</keyword>
<dbReference type="InterPro" id="IPR003594">
    <property type="entry name" value="HATPase_dom"/>
</dbReference>
<dbReference type="PROSITE" id="PS50885">
    <property type="entry name" value="HAMP"/>
    <property type="match status" value="1"/>
</dbReference>
<sequence length="625" mass="71256">MSILVPERVATTMTQASDVATQQRHKRIPSWMYTWTSSIRYKWMLLLFLFSLTPLLALGFISYSISKSTINNKVTEYSEQLLKQTAENIDTRLGIYKDMMMQVVNNNDIVTMLRTLDRTDPDQYDLDSLSLTTKLSTIIAINQDIQSISFLSPQHFIKGIYRWNDRSLDKVSPFLQTLEDGSNFRWFSTRLGTYVDSLNTQNVHVFSLAKQIYKMSDDSPVGIIAVLDIREDVLKEIGARTTKSNMDIASFVIDGSGHIISFPDSRVLGKSVKEVLGEDGYTEMFRGAMDESVFPLKYQGERLIVNYKKLHTNDWIVVNVISEASLYKDSNRLLQIILVIAFICILFSILTAILLANSISKPILKMIRLMRQVMSGDLTVRFKAKRRNDEFDILGENFNYMVTRIDGLLETVYEEQNHKRVAELKALQAQINPHFLYNTLDIIKWTALLQKANHAAEMVSLLSRLLRISLGKGEETVTIEEEIEHVQCYLGIQKFRFNFNIETFVHLDEEVRTYRTPKLILQPIVENAILHAFTDRETGEIHIRCGLLPEGGVRFEVVDNGRGMDASLVQSLNRHVAPSVDKVSGIGLANVDERIKLICGKPYGLDIQSEPGAGTHIRIRLPEMK</sequence>
<dbReference type="InterPro" id="IPR033479">
    <property type="entry name" value="dCache_1"/>
</dbReference>
<keyword evidence="6" id="KW-0808">Transferase</keyword>
<comment type="subcellular location">
    <subcellularLocation>
        <location evidence="2">Cell membrane</location>
        <topology evidence="2">Multi-pass membrane protein</topology>
    </subcellularLocation>
</comment>
<dbReference type="Pfam" id="PF00672">
    <property type="entry name" value="HAMP"/>
    <property type="match status" value="1"/>
</dbReference>
<dbReference type="PRINTS" id="PR00344">
    <property type="entry name" value="BCTRLSENSOR"/>
</dbReference>
<evidence type="ECO:0000256" key="7">
    <source>
        <dbReference type="ARBA" id="ARBA00022692"/>
    </source>
</evidence>
<dbReference type="InterPro" id="IPR004358">
    <property type="entry name" value="Sig_transdc_His_kin-like_C"/>
</dbReference>
<proteinExistence type="predicted"/>
<dbReference type="InterPro" id="IPR003660">
    <property type="entry name" value="HAMP_dom"/>
</dbReference>
<keyword evidence="8" id="KW-0418">Kinase</keyword>
<dbReference type="EC" id="2.7.13.3" evidence="3"/>
<evidence type="ECO:0000256" key="9">
    <source>
        <dbReference type="ARBA" id="ARBA00022989"/>
    </source>
</evidence>
<evidence type="ECO:0000259" key="13">
    <source>
        <dbReference type="PROSITE" id="PS50885"/>
    </source>
</evidence>
<evidence type="ECO:0000313" key="14">
    <source>
        <dbReference type="EMBL" id="NOU67394.1"/>
    </source>
</evidence>
<dbReference type="EMBL" id="WHNY01000067">
    <property type="protein sequence ID" value="NOU67394.1"/>
    <property type="molecule type" value="Genomic_DNA"/>
</dbReference>
<dbReference type="PANTHER" id="PTHR34220">
    <property type="entry name" value="SENSOR HISTIDINE KINASE YPDA"/>
    <property type="match status" value="1"/>
</dbReference>
<name>A0ABX1XG36_9BACL</name>
<reference evidence="14 15" key="1">
    <citation type="submission" date="2019-10" db="EMBL/GenBank/DDBJ databases">
        <title>Description of Paenibacillus humi sp. nov.</title>
        <authorList>
            <person name="Carlier A."/>
            <person name="Qi S."/>
        </authorList>
    </citation>
    <scope>NUCLEOTIDE SEQUENCE [LARGE SCALE GENOMIC DNA]</scope>
    <source>
        <strain evidence="14 15">LMG 31461</strain>
    </source>
</reference>
<dbReference type="InterPro" id="IPR036890">
    <property type="entry name" value="HATPase_C_sf"/>
</dbReference>
<protein>
    <recommendedName>
        <fullName evidence="3">histidine kinase</fullName>
        <ecNumber evidence="3">2.7.13.3</ecNumber>
    </recommendedName>
</protein>
<dbReference type="SUPFAM" id="SSF55874">
    <property type="entry name" value="ATPase domain of HSP90 chaperone/DNA topoisomerase II/histidine kinase"/>
    <property type="match status" value="1"/>
</dbReference>
<comment type="catalytic activity">
    <reaction evidence="1">
        <text>ATP + protein L-histidine = ADP + protein N-phospho-L-histidine.</text>
        <dbReference type="EC" id="2.7.13.3"/>
    </reaction>
</comment>
<dbReference type="SUPFAM" id="SSF158472">
    <property type="entry name" value="HAMP domain-like"/>
    <property type="match status" value="1"/>
</dbReference>
<dbReference type="SMART" id="SM00387">
    <property type="entry name" value="HATPase_c"/>
    <property type="match status" value="1"/>
</dbReference>
<keyword evidence="15" id="KW-1185">Reference proteome</keyword>
<dbReference type="InterPro" id="IPR050640">
    <property type="entry name" value="Bact_2-comp_sensor_kinase"/>
</dbReference>
<feature type="domain" description="HAMP" evidence="13">
    <location>
        <begin position="357"/>
        <end position="410"/>
    </location>
</feature>
<dbReference type="InterPro" id="IPR010559">
    <property type="entry name" value="Sig_transdc_His_kin_internal"/>
</dbReference>
<evidence type="ECO:0000256" key="10">
    <source>
        <dbReference type="ARBA" id="ARBA00023012"/>
    </source>
</evidence>
<evidence type="ECO:0000256" key="11">
    <source>
        <dbReference type="ARBA" id="ARBA00023136"/>
    </source>
</evidence>
<dbReference type="CDD" id="cd06225">
    <property type="entry name" value="HAMP"/>
    <property type="match status" value="1"/>
</dbReference>
<keyword evidence="7 12" id="KW-0812">Transmembrane</keyword>
<keyword evidence="5" id="KW-0597">Phosphoprotein</keyword>
<evidence type="ECO:0000256" key="2">
    <source>
        <dbReference type="ARBA" id="ARBA00004651"/>
    </source>
</evidence>
<dbReference type="SMART" id="SM00304">
    <property type="entry name" value="HAMP"/>
    <property type="match status" value="1"/>
</dbReference>
<evidence type="ECO:0000313" key="15">
    <source>
        <dbReference type="Proteomes" id="UP000653578"/>
    </source>
</evidence>